<keyword evidence="3" id="KW-0862">Zinc</keyword>
<dbReference type="SUPFAM" id="SSF57850">
    <property type="entry name" value="RING/U-box"/>
    <property type="match status" value="1"/>
</dbReference>
<dbReference type="Proteomes" id="UP000828390">
    <property type="component" value="Unassembled WGS sequence"/>
</dbReference>
<dbReference type="GO" id="GO:0005634">
    <property type="term" value="C:nucleus"/>
    <property type="evidence" value="ECO:0007669"/>
    <property type="project" value="TreeGrafter"/>
</dbReference>
<dbReference type="SMART" id="SM00726">
    <property type="entry name" value="UIM"/>
    <property type="match status" value="3"/>
</dbReference>
<reference evidence="8" key="2">
    <citation type="submission" date="2020-11" db="EMBL/GenBank/DDBJ databases">
        <authorList>
            <person name="McCartney M.A."/>
            <person name="Auch B."/>
            <person name="Kono T."/>
            <person name="Mallez S."/>
            <person name="Becker A."/>
            <person name="Gohl D.M."/>
            <person name="Silverstein K.A.T."/>
            <person name="Koren S."/>
            <person name="Bechman K.B."/>
            <person name="Herman A."/>
            <person name="Abrahante J.E."/>
            <person name="Garbe J."/>
        </authorList>
    </citation>
    <scope>NUCLEOTIDE SEQUENCE</scope>
    <source>
        <strain evidence="8">Duluth1</strain>
        <tissue evidence="8">Whole animal</tissue>
    </source>
</reference>
<evidence type="ECO:0000256" key="4">
    <source>
        <dbReference type="PROSITE-ProRule" id="PRU00175"/>
    </source>
</evidence>
<dbReference type="InterPro" id="IPR003903">
    <property type="entry name" value="UIM_dom"/>
</dbReference>
<evidence type="ECO:0000256" key="6">
    <source>
        <dbReference type="SAM" id="MobiDB-lite"/>
    </source>
</evidence>
<evidence type="ECO:0000313" key="9">
    <source>
        <dbReference type="Proteomes" id="UP000828390"/>
    </source>
</evidence>
<feature type="compositionally biased region" description="Polar residues" evidence="6">
    <location>
        <begin position="348"/>
        <end position="357"/>
    </location>
</feature>
<keyword evidence="2 4" id="KW-0863">Zinc-finger</keyword>
<feature type="domain" description="RING-type" evidence="7">
    <location>
        <begin position="464"/>
        <end position="505"/>
    </location>
</feature>
<dbReference type="SMART" id="SM00184">
    <property type="entry name" value="RING"/>
    <property type="match status" value="1"/>
</dbReference>
<evidence type="ECO:0000256" key="5">
    <source>
        <dbReference type="SAM" id="Coils"/>
    </source>
</evidence>
<reference evidence="8" key="1">
    <citation type="journal article" date="2019" name="bioRxiv">
        <title>The Genome of the Zebra Mussel, Dreissena polymorpha: A Resource for Invasive Species Research.</title>
        <authorList>
            <person name="McCartney M.A."/>
            <person name="Auch B."/>
            <person name="Kono T."/>
            <person name="Mallez S."/>
            <person name="Zhang Y."/>
            <person name="Obille A."/>
            <person name="Becker A."/>
            <person name="Abrahante J.E."/>
            <person name="Garbe J."/>
            <person name="Badalamenti J.P."/>
            <person name="Herman A."/>
            <person name="Mangelson H."/>
            <person name="Liachko I."/>
            <person name="Sullivan S."/>
            <person name="Sone E.D."/>
            <person name="Koren S."/>
            <person name="Silverstein K.A.T."/>
            <person name="Beckman K.B."/>
            <person name="Gohl D.M."/>
        </authorList>
    </citation>
    <scope>NUCLEOTIDE SEQUENCE</scope>
    <source>
        <strain evidence="8">Duluth1</strain>
        <tissue evidence="8">Whole animal</tissue>
    </source>
</reference>
<keyword evidence="9" id="KW-1185">Reference proteome</keyword>
<keyword evidence="5" id="KW-0175">Coiled coil</keyword>
<gene>
    <name evidence="8" type="ORF">DPMN_106891</name>
</gene>
<accession>A0A9D4QKA7</accession>
<protein>
    <recommendedName>
        <fullName evidence="7">RING-type domain-containing protein</fullName>
    </recommendedName>
</protein>
<dbReference type="OrthoDB" id="8062037at2759"/>
<dbReference type="PANTHER" id="PTHR45931:SF3">
    <property type="entry name" value="RING ZINC FINGER-CONTAINING PROTEIN"/>
    <property type="match status" value="1"/>
</dbReference>
<dbReference type="InterPro" id="IPR051834">
    <property type="entry name" value="RING_finger_E3_ligase"/>
</dbReference>
<dbReference type="CDD" id="cd16467">
    <property type="entry name" value="RING-H2_RNF6-like"/>
    <property type="match status" value="1"/>
</dbReference>
<dbReference type="GO" id="GO:0061630">
    <property type="term" value="F:ubiquitin protein ligase activity"/>
    <property type="evidence" value="ECO:0007669"/>
    <property type="project" value="TreeGrafter"/>
</dbReference>
<sequence>MDELEQEDIARALILPREEDERVPRNRSKLKGSKEYCQQEHSIYGSSSCQRLPFKPTISDLQRNTRVTSTEEDGNKTPFNGELATKQAFMELAAKDDILVLEQYELQSALALSLQEHTKTQSSGREVCGYTVARDDRLRPVERGIADTSTEENGKETPFTNKVATKQAFINLAAKDEILRDEQEELQLGLALSLQETTNARSNGRHGCGYLITKDDRPRLVKRGMAVAPKDLEEIEELRCDNSEAVARVLQDEYDSETVHLEEEAINLISEEEVYSDLQKKLPQNCMGSASIEDSEMVARELQAKYDAELREIEKQTQLLKAEELENASSAFRLKRPARRDQVKRNGHSSQTSNGADSDNEYRRLFNSSPLKMFSMQGPENEVYQESVAARNSALYNLLTGANSNPPIQRLQQDESVEFLDPDDLTYEQMVELQDVSRGLSNTVRSQLPTERYKQNNKEKSEECPVCMEKYVEGVHLTTLPCFHSYHSKCIDKWFTDHDICPVCRLEIKIKS</sequence>
<feature type="region of interest" description="Disordered" evidence="6">
    <location>
        <begin position="331"/>
        <end position="362"/>
    </location>
</feature>
<evidence type="ECO:0000313" key="8">
    <source>
        <dbReference type="EMBL" id="KAH3833580.1"/>
    </source>
</evidence>
<dbReference type="EMBL" id="JAIWYP010000004">
    <property type="protein sequence ID" value="KAH3833580.1"/>
    <property type="molecule type" value="Genomic_DNA"/>
</dbReference>
<dbReference type="GO" id="GO:0008270">
    <property type="term" value="F:zinc ion binding"/>
    <property type="evidence" value="ECO:0007669"/>
    <property type="project" value="UniProtKB-KW"/>
</dbReference>
<dbReference type="AlphaFoldDB" id="A0A9D4QKA7"/>
<organism evidence="8 9">
    <name type="scientific">Dreissena polymorpha</name>
    <name type="common">Zebra mussel</name>
    <name type="synonym">Mytilus polymorpha</name>
    <dbReference type="NCBI Taxonomy" id="45954"/>
    <lineage>
        <taxon>Eukaryota</taxon>
        <taxon>Metazoa</taxon>
        <taxon>Spiralia</taxon>
        <taxon>Lophotrochozoa</taxon>
        <taxon>Mollusca</taxon>
        <taxon>Bivalvia</taxon>
        <taxon>Autobranchia</taxon>
        <taxon>Heteroconchia</taxon>
        <taxon>Euheterodonta</taxon>
        <taxon>Imparidentia</taxon>
        <taxon>Neoheterodontei</taxon>
        <taxon>Myida</taxon>
        <taxon>Dreissenoidea</taxon>
        <taxon>Dreissenidae</taxon>
        <taxon>Dreissena</taxon>
    </lineage>
</organism>
<evidence type="ECO:0000256" key="1">
    <source>
        <dbReference type="ARBA" id="ARBA00022723"/>
    </source>
</evidence>
<evidence type="ECO:0000256" key="2">
    <source>
        <dbReference type="ARBA" id="ARBA00022771"/>
    </source>
</evidence>
<keyword evidence="1" id="KW-0479">Metal-binding</keyword>
<dbReference type="PROSITE" id="PS50089">
    <property type="entry name" value="ZF_RING_2"/>
    <property type="match status" value="1"/>
</dbReference>
<dbReference type="InterPro" id="IPR013083">
    <property type="entry name" value="Znf_RING/FYVE/PHD"/>
</dbReference>
<evidence type="ECO:0000259" key="7">
    <source>
        <dbReference type="PROSITE" id="PS50089"/>
    </source>
</evidence>
<feature type="coiled-coil region" evidence="5">
    <location>
        <begin position="292"/>
        <end position="326"/>
    </location>
</feature>
<proteinExistence type="predicted"/>
<dbReference type="Gene3D" id="3.30.40.10">
    <property type="entry name" value="Zinc/RING finger domain, C3HC4 (zinc finger)"/>
    <property type="match status" value="1"/>
</dbReference>
<dbReference type="PANTHER" id="PTHR45931">
    <property type="entry name" value="SI:CH211-59O9.10"/>
    <property type="match status" value="1"/>
</dbReference>
<comment type="caution">
    <text evidence="8">The sequence shown here is derived from an EMBL/GenBank/DDBJ whole genome shotgun (WGS) entry which is preliminary data.</text>
</comment>
<name>A0A9D4QKA7_DREPO</name>
<dbReference type="InterPro" id="IPR001841">
    <property type="entry name" value="Znf_RING"/>
</dbReference>
<evidence type="ECO:0000256" key="3">
    <source>
        <dbReference type="ARBA" id="ARBA00022833"/>
    </source>
</evidence>
<dbReference type="Pfam" id="PF13639">
    <property type="entry name" value="zf-RING_2"/>
    <property type="match status" value="1"/>
</dbReference>
<dbReference type="GO" id="GO:0006511">
    <property type="term" value="P:ubiquitin-dependent protein catabolic process"/>
    <property type="evidence" value="ECO:0007669"/>
    <property type="project" value="TreeGrafter"/>
</dbReference>